<feature type="non-terminal residue" evidence="7">
    <location>
        <position position="1"/>
    </location>
</feature>
<dbReference type="InterPro" id="IPR013604">
    <property type="entry name" value="7TM_chemorcpt"/>
</dbReference>
<gene>
    <name evidence="7" type="ORF">g.47303</name>
</gene>
<evidence type="ECO:0000256" key="4">
    <source>
        <dbReference type="ARBA" id="ARBA00022989"/>
    </source>
</evidence>
<protein>
    <recommendedName>
        <fullName evidence="8">Gustatory receptor</fullName>
    </recommendedName>
</protein>
<accession>A0A1B6GII2</accession>
<dbReference type="GO" id="GO:0050909">
    <property type="term" value="P:sensory perception of taste"/>
    <property type="evidence" value="ECO:0007669"/>
    <property type="project" value="InterPro"/>
</dbReference>
<dbReference type="GO" id="GO:0005886">
    <property type="term" value="C:plasma membrane"/>
    <property type="evidence" value="ECO:0007669"/>
    <property type="project" value="UniProtKB-SubCell"/>
</dbReference>
<keyword evidence="4 6" id="KW-1133">Transmembrane helix</keyword>
<feature type="non-terminal residue" evidence="7">
    <location>
        <position position="137"/>
    </location>
</feature>
<reference evidence="7" key="1">
    <citation type="submission" date="2015-11" db="EMBL/GenBank/DDBJ databases">
        <title>De novo transcriptome assembly of four potential Pierce s Disease insect vectors from Arizona vineyards.</title>
        <authorList>
            <person name="Tassone E.E."/>
        </authorList>
    </citation>
    <scope>NUCLEOTIDE SEQUENCE</scope>
</reference>
<keyword evidence="5 6" id="KW-0472">Membrane</keyword>
<organism evidence="7">
    <name type="scientific">Cuerna arida</name>
    <dbReference type="NCBI Taxonomy" id="1464854"/>
    <lineage>
        <taxon>Eukaryota</taxon>
        <taxon>Metazoa</taxon>
        <taxon>Ecdysozoa</taxon>
        <taxon>Arthropoda</taxon>
        <taxon>Hexapoda</taxon>
        <taxon>Insecta</taxon>
        <taxon>Pterygota</taxon>
        <taxon>Neoptera</taxon>
        <taxon>Paraneoptera</taxon>
        <taxon>Hemiptera</taxon>
        <taxon>Auchenorrhyncha</taxon>
        <taxon>Membracoidea</taxon>
        <taxon>Cicadellidae</taxon>
        <taxon>Cicadellinae</taxon>
        <taxon>Proconiini</taxon>
        <taxon>Cuerna</taxon>
    </lineage>
</organism>
<evidence type="ECO:0000313" key="7">
    <source>
        <dbReference type="EMBL" id="JAS62248.1"/>
    </source>
</evidence>
<dbReference type="AlphaFoldDB" id="A0A1B6GII2"/>
<dbReference type="Pfam" id="PF08395">
    <property type="entry name" value="7tm_7"/>
    <property type="match status" value="1"/>
</dbReference>
<evidence type="ECO:0000256" key="6">
    <source>
        <dbReference type="SAM" id="Phobius"/>
    </source>
</evidence>
<evidence type="ECO:0008006" key="8">
    <source>
        <dbReference type="Google" id="ProtNLM"/>
    </source>
</evidence>
<evidence type="ECO:0000256" key="5">
    <source>
        <dbReference type="ARBA" id="ARBA00023136"/>
    </source>
</evidence>
<evidence type="ECO:0000256" key="3">
    <source>
        <dbReference type="ARBA" id="ARBA00022692"/>
    </source>
</evidence>
<keyword evidence="2" id="KW-1003">Cell membrane</keyword>
<feature type="transmembrane region" description="Helical" evidence="6">
    <location>
        <begin position="26"/>
        <end position="47"/>
    </location>
</feature>
<name>A0A1B6GII2_9HEMI</name>
<evidence type="ECO:0000256" key="1">
    <source>
        <dbReference type="ARBA" id="ARBA00004651"/>
    </source>
</evidence>
<sequence length="137" mass="16213">KPVLNTSELRKVHMQLHNVVGTVNQAYSLVVLLITVSCRFLFTVYLYRWIVSQFQTHQLIYALLTLLRIFYLCYRFEALKTVEKSTADMINGFDKSPLDFRTQVEMKLLLIQLKCHKMVFNSFQMFDLDFNLITSVY</sequence>
<evidence type="ECO:0000256" key="2">
    <source>
        <dbReference type="ARBA" id="ARBA00022475"/>
    </source>
</evidence>
<keyword evidence="3 6" id="KW-0812">Transmembrane</keyword>
<comment type="subcellular location">
    <subcellularLocation>
        <location evidence="1">Cell membrane</location>
        <topology evidence="1">Multi-pass membrane protein</topology>
    </subcellularLocation>
</comment>
<dbReference type="EMBL" id="GECZ01007521">
    <property type="protein sequence ID" value="JAS62248.1"/>
    <property type="molecule type" value="Transcribed_RNA"/>
</dbReference>
<proteinExistence type="predicted"/>
<feature type="transmembrane region" description="Helical" evidence="6">
    <location>
        <begin position="59"/>
        <end position="77"/>
    </location>
</feature>